<dbReference type="EMBL" id="JAIZAY010000019">
    <property type="protein sequence ID" value="KAJ8023371.1"/>
    <property type="molecule type" value="Genomic_DNA"/>
</dbReference>
<organism evidence="1 2">
    <name type="scientific">Holothuria leucospilota</name>
    <name type="common">Black long sea cucumber</name>
    <name type="synonym">Mertensiothuria leucospilota</name>
    <dbReference type="NCBI Taxonomy" id="206669"/>
    <lineage>
        <taxon>Eukaryota</taxon>
        <taxon>Metazoa</taxon>
        <taxon>Echinodermata</taxon>
        <taxon>Eleutherozoa</taxon>
        <taxon>Echinozoa</taxon>
        <taxon>Holothuroidea</taxon>
        <taxon>Aspidochirotacea</taxon>
        <taxon>Aspidochirotida</taxon>
        <taxon>Holothuriidae</taxon>
        <taxon>Holothuria</taxon>
    </lineage>
</organism>
<dbReference type="AlphaFoldDB" id="A0A9Q0YQF0"/>
<dbReference type="Proteomes" id="UP001152320">
    <property type="component" value="Chromosome 19"/>
</dbReference>
<gene>
    <name evidence="1" type="ORF">HOLleu_35793</name>
</gene>
<evidence type="ECO:0000313" key="2">
    <source>
        <dbReference type="Proteomes" id="UP001152320"/>
    </source>
</evidence>
<name>A0A9Q0YQF0_HOLLE</name>
<reference evidence="1" key="1">
    <citation type="submission" date="2021-10" db="EMBL/GenBank/DDBJ databases">
        <title>Tropical sea cucumber genome reveals ecological adaptation and Cuvierian tubules defense mechanism.</title>
        <authorList>
            <person name="Chen T."/>
        </authorList>
    </citation>
    <scope>NUCLEOTIDE SEQUENCE</scope>
    <source>
        <strain evidence="1">Nanhai2018</strain>
        <tissue evidence="1">Muscle</tissue>
    </source>
</reference>
<sequence>MKNPIAIRKYTDANHPTPQVICTTTSRTGLTIIAAQDETSQKTLLKDWKPIEGLRPMARLPKQKTARPETNDGIIEDIQRKQDETIAKTEECHQLQLEALRLQHQATIEKIEETNSQLFQQTSEDTIAQLNQLKGQITHFLGDVLTCLIPEKGDTPPSDYRKATVIKEKAWTHLGLDIDISRTKEELRKKSPRGQKTSSQ</sequence>
<keyword evidence="2" id="KW-1185">Reference proteome</keyword>
<comment type="caution">
    <text evidence="1">The sequence shown here is derived from an EMBL/GenBank/DDBJ whole genome shotgun (WGS) entry which is preliminary data.</text>
</comment>
<accession>A0A9Q0YQF0</accession>
<dbReference type="SUPFAM" id="SSF69989">
    <property type="entry name" value="C-terminal domain of PLC-beta"/>
    <property type="match status" value="1"/>
</dbReference>
<protein>
    <submittedName>
        <fullName evidence="1">Uncharacterized protein</fullName>
    </submittedName>
</protein>
<evidence type="ECO:0000313" key="1">
    <source>
        <dbReference type="EMBL" id="KAJ8023371.1"/>
    </source>
</evidence>
<proteinExistence type="predicted"/>